<sequence>MLPSQPFRSSVGWPPHQIWTACSCGGVLTPVCRGACEPRTCGHQSPHSFVVVRCFCPTFSSPTAGMRIAFVSHRPQCVGTVPFPLASRDVGLEMGLLCTACRRRSARPPTADCFGGLLERPYPPSWYMYC</sequence>
<accession>S4NXQ4</accession>
<protein>
    <submittedName>
        <fullName evidence="1">Uncharacterized protein</fullName>
    </submittedName>
</protein>
<dbReference type="AlphaFoldDB" id="S4NXQ4"/>
<proteinExistence type="predicted"/>
<organism evidence="1">
    <name type="scientific">Pararge aegeria</name>
    <name type="common">speckled wood butterfly</name>
    <dbReference type="NCBI Taxonomy" id="116150"/>
    <lineage>
        <taxon>Eukaryota</taxon>
        <taxon>Metazoa</taxon>
        <taxon>Ecdysozoa</taxon>
        <taxon>Arthropoda</taxon>
        <taxon>Hexapoda</taxon>
        <taxon>Insecta</taxon>
        <taxon>Pterygota</taxon>
        <taxon>Neoptera</taxon>
        <taxon>Endopterygota</taxon>
        <taxon>Lepidoptera</taxon>
        <taxon>Glossata</taxon>
        <taxon>Ditrysia</taxon>
        <taxon>Papilionoidea</taxon>
        <taxon>Nymphalidae</taxon>
        <taxon>Satyrinae</taxon>
        <taxon>Satyrini</taxon>
        <taxon>Parargina</taxon>
        <taxon>Pararge</taxon>
    </lineage>
</organism>
<reference evidence="1" key="2">
    <citation type="submission" date="2013-05" db="EMBL/GenBank/DDBJ databases">
        <authorList>
            <person name="Carter J.-M."/>
            <person name="Baker S.C."/>
            <person name="Pink R."/>
            <person name="Carter D.R.F."/>
            <person name="Collins A."/>
            <person name="Tomlin J."/>
            <person name="Gibbs M."/>
            <person name="Breuker C.J."/>
        </authorList>
    </citation>
    <scope>NUCLEOTIDE SEQUENCE</scope>
    <source>
        <tissue evidence="1">Ovary</tissue>
    </source>
</reference>
<evidence type="ECO:0000313" key="1">
    <source>
        <dbReference type="EMBL" id="JAA83636.1"/>
    </source>
</evidence>
<reference evidence="1" key="1">
    <citation type="journal article" date="2013" name="BMC Genomics">
        <title>Unscrambling butterfly oogenesis.</title>
        <authorList>
            <person name="Carter J.M."/>
            <person name="Baker S.C."/>
            <person name="Pink R."/>
            <person name="Carter D.R."/>
            <person name="Collins A."/>
            <person name="Tomlin J."/>
            <person name="Gibbs M."/>
            <person name="Breuker C.J."/>
        </authorList>
    </citation>
    <scope>NUCLEOTIDE SEQUENCE</scope>
    <source>
        <tissue evidence="1">Ovary</tissue>
    </source>
</reference>
<name>S4NXQ4_9NEOP</name>
<dbReference type="EMBL" id="GAIX01008924">
    <property type="protein sequence ID" value="JAA83636.1"/>
    <property type="molecule type" value="Transcribed_RNA"/>
</dbReference>